<dbReference type="RefSeq" id="YP_010782319.1">
    <property type="nucleotide sequence ID" value="NC_075039.1"/>
</dbReference>
<feature type="domain" description="C2H2-type" evidence="2">
    <location>
        <begin position="4"/>
        <end position="35"/>
    </location>
</feature>
<dbReference type="Gene3D" id="3.30.160.60">
    <property type="entry name" value="Classic Zinc Finger"/>
    <property type="match status" value="2"/>
</dbReference>
<dbReference type="EMBL" id="KY523104">
    <property type="protein sequence ID" value="QKU35646.1"/>
    <property type="molecule type" value="Genomic_DNA"/>
</dbReference>
<dbReference type="InterPro" id="IPR036236">
    <property type="entry name" value="Znf_C2H2_sf"/>
</dbReference>
<protein>
    <submittedName>
        <fullName evidence="3">Zf-C2H2-N-terminal protein</fullName>
    </submittedName>
</protein>
<keyword evidence="1" id="KW-0479">Metal-binding</keyword>
<reference evidence="3" key="2">
    <citation type="journal article" date="2018" name="Nat. Commun.">
        <title>Tailed giant Tupanvirus possesses the most complete translational apparatus of the known virosphere.</title>
        <authorList>
            <person name="Abrahao J."/>
            <person name="Silva L."/>
            <person name="Silva L.S."/>
            <person name="Khalil J.Y.B."/>
            <person name="Rodrigues R."/>
            <person name="Arantes T."/>
            <person name="Assis F."/>
            <person name="Boratto P."/>
            <person name="Andrade M."/>
            <person name="Kroon E.G."/>
            <person name="Ribeiro B."/>
            <person name="Bergier I."/>
            <person name="Seligmann H."/>
            <person name="Ghigo E."/>
            <person name="Colson P."/>
            <person name="Levasseur A."/>
            <person name="Kroemer G."/>
            <person name="Raoult D."/>
            <person name="La Scola B."/>
        </authorList>
    </citation>
    <scope>NUCLEOTIDE SEQUENCE [LARGE SCALE GENOMIC DNA]</scope>
    <source>
        <strain evidence="3">Soda lake</strain>
    </source>
</reference>
<dbReference type="KEGG" id="vg:80519083"/>
<dbReference type="Pfam" id="PF00096">
    <property type="entry name" value="zf-C2H2"/>
    <property type="match status" value="2"/>
</dbReference>
<evidence type="ECO:0000259" key="2">
    <source>
        <dbReference type="PROSITE" id="PS50157"/>
    </source>
</evidence>
<dbReference type="SUPFAM" id="SSF57667">
    <property type="entry name" value="beta-beta-alpha zinc fingers"/>
    <property type="match status" value="1"/>
</dbReference>
<name>A0A6N1NW91_9VIRU</name>
<dbReference type="SMART" id="SM00355">
    <property type="entry name" value="ZnF_C2H2"/>
    <property type="match status" value="2"/>
</dbReference>
<feature type="domain" description="C2H2-type" evidence="2">
    <location>
        <begin position="42"/>
        <end position="63"/>
    </location>
</feature>
<dbReference type="PROSITE" id="PS50157">
    <property type="entry name" value="ZINC_FINGER_C2H2_2"/>
    <property type="match status" value="2"/>
</dbReference>
<sequence>MTNFKCNICHRQFKRKQDLNRHMSCTKGCANGSKTNKKIQSFNCRYCKKSFNRKDNMQRHLKTCKLNTTNINVNNSKNFAINNGKNGVAVNNSPISINLIVFTKDGVDNLSYGELNEILGSNENLVQALIKTVNLNPDKPEHHNIYYSDLKSTYGEVYENKTWVKRKIDEILNTLIDAKL</sequence>
<accession>A0A6N1NW91</accession>
<keyword evidence="1" id="KW-0862">Zinc</keyword>
<organism evidence="3">
    <name type="scientific">Tupanvirus soda lake</name>
    <dbReference type="NCBI Taxonomy" id="2126985"/>
    <lineage>
        <taxon>Viruses</taxon>
        <taxon>Varidnaviria</taxon>
        <taxon>Bamfordvirae</taxon>
        <taxon>Nucleocytoviricota</taxon>
        <taxon>Megaviricetes</taxon>
        <taxon>Imitervirales</taxon>
        <taxon>Mimiviridae</taxon>
        <taxon>Megamimivirinae</taxon>
        <taxon>Tupanvirus</taxon>
        <taxon>Tupanvirus salinum</taxon>
    </lineage>
</organism>
<proteinExistence type="predicted"/>
<keyword evidence="1" id="KW-0863">Zinc-finger</keyword>
<evidence type="ECO:0000313" key="3">
    <source>
        <dbReference type="EMBL" id="QKU35646.1"/>
    </source>
</evidence>
<evidence type="ECO:0000256" key="1">
    <source>
        <dbReference type="PROSITE-ProRule" id="PRU00042"/>
    </source>
</evidence>
<dbReference type="GO" id="GO:0008270">
    <property type="term" value="F:zinc ion binding"/>
    <property type="evidence" value="ECO:0007669"/>
    <property type="project" value="UniProtKB-KW"/>
</dbReference>
<dbReference type="GeneID" id="80519083"/>
<dbReference type="InterPro" id="IPR013087">
    <property type="entry name" value="Znf_C2H2_type"/>
</dbReference>
<reference evidence="3" key="1">
    <citation type="submission" date="2017-01" db="EMBL/GenBank/DDBJ databases">
        <authorList>
            <person name="Assis F.L."/>
            <person name="Abrahao J.S."/>
            <person name="Silva L."/>
            <person name="Khalil J.B."/>
            <person name="Rodrigues R."/>
            <person name="Silva L.S."/>
            <person name="Arantes T."/>
            <person name="Boratto P."/>
            <person name="Andrade M."/>
            <person name="Kroon E.G."/>
            <person name="Ribeiro B."/>
            <person name="Bergier I."/>
            <person name="Seligmann H."/>
            <person name="Ghigo E."/>
            <person name="Colson P."/>
            <person name="Levasseur A."/>
            <person name="Raoult D."/>
            <person name="Scola B.L."/>
        </authorList>
    </citation>
    <scope>NUCLEOTIDE SEQUENCE</scope>
    <source>
        <strain evidence="3">Soda lake</strain>
    </source>
</reference>